<proteinExistence type="predicted"/>
<evidence type="ECO:0000313" key="3">
    <source>
        <dbReference type="Proteomes" id="UP001168972"/>
    </source>
</evidence>
<feature type="region of interest" description="Disordered" evidence="1">
    <location>
        <begin position="1"/>
        <end position="87"/>
    </location>
</feature>
<feature type="compositionally biased region" description="Polar residues" evidence="1">
    <location>
        <begin position="31"/>
        <end position="41"/>
    </location>
</feature>
<feature type="compositionally biased region" description="Polar residues" evidence="1">
    <location>
        <begin position="63"/>
        <end position="76"/>
    </location>
</feature>
<comment type="caution">
    <text evidence="2">The sequence shown here is derived from an EMBL/GenBank/DDBJ whole genome shotgun (WGS) entry which is preliminary data.</text>
</comment>
<dbReference type="EMBL" id="JAQQBR010000070">
    <property type="protein sequence ID" value="KAK0174263.1"/>
    <property type="molecule type" value="Genomic_DNA"/>
</dbReference>
<reference evidence="2" key="1">
    <citation type="journal article" date="2023" name="bioRxiv">
        <title>Scaffold-level genome assemblies of two parasitoid biocontrol wasps reveal the parthenogenesis mechanism and an associated novel virus.</title>
        <authorList>
            <person name="Inwood S."/>
            <person name="Skelly J."/>
            <person name="Guhlin J."/>
            <person name="Harrop T."/>
            <person name="Goldson S."/>
            <person name="Dearden P."/>
        </authorList>
    </citation>
    <scope>NUCLEOTIDE SEQUENCE</scope>
    <source>
        <strain evidence="2">Lincoln</strain>
        <tissue evidence="2">Whole body</tissue>
    </source>
</reference>
<organism evidence="2 3">
    <name type="scientific">Microctonus hyperodae</name>
    <name type="common">Parasitoid wasp</name>
    <dbReference type="NCBI Taxonomy" id="165561"/>
    <lineage>
        <taxon>Eukaryota</taxon>
        <taxon>Metazoa</taxon>
        <taxon>Ecdysozoa</taxon>
        <taxon>Arthropoda</taxon>
        <taxon>Hexapoda</taxon>
        <taxon>Insecta</taxon>
        <taxon>Pterygota</taxon>
        <taxon>Neoptera</taxon>
        <taxon>Endopterygota</taxon>
        <taxon>Hymenoptera</taxon>
        <taxon>Apocrita</taxon>
        <taxon>Ichneumonoidea</taxon>
        <taxon>Braconidae</taxon>
        <taxon>Euphorinae</taxon>
        <taxon>Microctonus</taxon>
    </lineage>
</organism>
<protein>
    <submittedName>
        <fullName evidence="2">Uncharacterized protein</fullName>
    </submittedName>
</protein>
<gene>
    <name evidence="2" type="ORF">PV327_011067</name>
</gene>
<evidence type="ECO:0000313" key="2">
    <source>
        <dbReference type="EMBL" id="KAK0174263.1"/>
    </source>
</evidence>
<feature type="compositionally biased region" description="Gly residues" evidence="1">
    <location>
        <begin position="15"/>
        <end position="24"/>
    </location>
</feature>
<sequence length="87" mass="9151">MSDDDRQSSIHDGSQDGGEGGEGCDGSTTSLHVDQSQTGTTPAIVIENAESTSVPTQQSSTQHDPSLTQRASTRPLTRTPERIEHSG</sequence>
<reference evidence="2" key="2">
    <citation type="submission" date="2023-03" db="EMBL/GenBank/DDBJ databases">
        <authorList>
            <person name="Inwood S.N."/>
            <person name="Skelly J.G."/>
            <person name="Guhlin J."/>
            <person name="Harrop T.W.R."/>
            <person name="Goldson S.G."/>
            <person name="Dearden P.K."/>
        </authorList>
    </citation>
    <scope>NUCLEOTIDE SEQUENCE</scope>
    <source>
        <strain evidence="2">Lincoln</strain>
        <tissue evidence="2">Whole body</tissue>
    </source>
</reference>
<evidence type="ECO:0000256" key="1">
    <source>
        <dbReference type="SAM" id="MobiDB-lite"/>
    </source>
</evidence>
<name>A0AA39KUD4_MICHY</name>
<feature type="compositionally biased region" description="Low complexity" evidence="1">
    <location>
        <begin position="51"/>
        <end position="62"/>
    </location>
</feature>
<dbReference type="AlphaFoldDB" id="A0AA39KUD4"/>
<accession>A0AA39KUD4</accession>
<dbReference type="Proteomes" id="UP001168972">
    <property type="component" value="Unassembled WGS sequence"/>
</dbReference>
<keyword evidence="3" id="KW-1185">Reference proteome</keyword>